<dbReference type="AlphaFoldDB" id="A0AAW9PW60"/>
<dbReference type="InterPro" id="IPR027417">
    <property type="entry name" value="P-loop_NTPase"/>
</dbReference>
<reference evidence="2" key="1">
    <citation type="submission" date="2024-01" db="EMBL/GenBank/DDBJ databases">
        <title>Bank of Algae and Cyanobacteria of the Azores (BACA) strain genomes.</title>
        <authorList>
            <person name="Luz R."/>
            <person name="Cordeiro R."/>
            <person name="Fonseca A."/>
            <person name="Goncalves V."/>
        </authorList>
    </citation>
    <scope>NUCLEOTIDE SEQUENCE</scope>
    <source>
        <strain evidence="2">BACA0141</strain>
    </source>
</reference>
<dbReference type="Pfam" id="PF13304">
    <property type="entry name" value="AAA_21"/>
    <property type="match status" value="1"/>
</dbReference>
<dbReference type="GO" id="GO:0016887">
    <property type="term" value="F:ATP hydrolysis activity"/>
    <property type="evidence" value="ECO:0007669"/>
    <property type="project" value="InterPro"/>
</dbReference>
<feature type="domain" description="ATPase AAA-type core" evidence="1">
    <location>
        <begin position="31"/>
        <end position="132"/>
    </location>
</feature>
<name>A0AAW9PW60_9CYAN</name>
<dbReference type="Gene3D" id="3.40.50.300">
    <property type="entry name" value="P-loop containing nucleotide triphosphate hydrolases"/>
    <property type="match status" value="1"/>
</dbReference>
<dbReference type="EMBL" id="JAZBJZ010000088">
    <property type="protein sequence ID" value="MEE3718692.1"/>
    <property type="molecule type" value="Genomic_DNA"/>
</dbReference>
<organism evidence="2 3">
    <name type="scientific">Tumidithrix elongata BACA0141</name>
    <dbReference type="NCBI Taxonomy" id="2716417"/>
    <lineage>
        <taxon>Bacteria</taxon>
        <taxon>Bacillati</taxon>
        <taxon>Cyanobacteriota</taxon>
        <taxon>Cyanophyceae</taxon>
        <taxon>Pseudanabaenales</taxon>
        <taxon>Pseudanabaenaceae</taxon>
        <taxon>Tumidithrix</taxon>
        <taxon>Tumidithrix elongata</taxon>
    </lineage>
</organism>
<sequence>MVAAKLSSKDKSLDENNIFAVDRHLSLLKSAAIYGANASGKSNLVKAIRFMQWFILNSSKETQATEMIHLERFKLSAETEGKPSSFEIVFLMDEKVHRYGFEITEKEVVSEWLFYTPTTKEMKIFERKGKNISVARIFKGSRGVIARTRENALFLSVAAQFNVEIADKVLAWFSENLKIDIDIDKIWGRQFTIKSLEHPKYRNKILQLLKGTSKNQSETKNENKKR</sequence>
<dbReference type="GO" id="GO:0005524">
    <property type="term" value="F:ATP binding"/>
    <property type="evidence" value="ECO:0007669"/>
    <property type="project" value="InterPro"/>
</dbReference>
<evidence type="ECO:0000259" key="1">
    <source>
        <dbReference type="Pfam" id="PF13304"/>
    </source>
</evidence>
<keyword evidence="3" id="KW-1185">Reference proteome</keyword>
<dbReference type="RefSeq" id="WP_330485127.1">
    <property type="nucleotide sequence ID" value="NZ_JAZBJZ010000088.1"/>
</dbReference>
<gene>
    <name evidence="2" type="ORF">V2H45_18275</name>
</gene>
<accession>A0AAW9PW60</accession>
<dbReference type="Proteomes" id="UP001333818">
    <property type="component" value="Unassembled WGS sequence"/>
</dbReference>
<comment type="caution">
    <text evidence="2">The sequence shown here is derived from an EMBL/GenBank/DDBJ whole genome shotgun (WGS) entry which is preliminary data.</text>
</comment>
<protein>
    <submittedName>
        <fullName evidence="2">AAA family ATPase</fullName>
    </submittedName>
</protein>
<evidence type="ECO:0000313" key="3">
    <source>
        <dbReference type="Proteomes" id="UP001333818"/>
    </source>
</evidence>
<evidence type="ECO:0000313" key="2">
    <source>
        <dbReference type="EMBL" id="MEE3718692.1"/>
    </source>
</evidence>
<proteinExistence type="predicted"/>
<dbReference type="SUPFAM" id="SSF52540">
    <property type="entry name" value="P-loop containing nucleoside triphosphate hydrolases"/>
    <property type="match status" value="1"/>
</dbReference>
<dbReference type="InterPro" id="IPR003959">
    <property type="entry name" value="ATPase_AAA_core"/>
</dbReference>
<feature type="non-terminal residue" evidence="2">
    <location>
        <position position="226"/>
    </location>
</feature>